<accession>A0A8S3ASI8</accession>
<protein>
    <submittedName>
        <fullName evidence="1">Uncharacterized protein</fullName>
    </submittedName>
</protein>
<evidence type="ECO:0000313" key="2">
    <source>
        <dbReference type="EMBL" id="CAF4827086.1"/>
    </source>
</evidence>
<dbReference type="EMBL" id="CAJOBJ010156012">
    <property type="protein sequence ID" value="CAF4827086.1"/>
    <property type="molecule type" value="Genomic_DNA"/>
</dbReference>
<dbReference type="InterPro" id="IPR026983">
    <property type="entry name" value="DHC"/>
</dbReference>
<evidence type="ECO:0000313" key="1">
    <source>
        <dbReference type="EMBL" id="CAF4732947.1"/>
    </source>
</evidence>
<evidence type="ECO:0000313" key="4">
    <source>
        <dbReference type="Proteomes" id="UP000681967"/>
    </source>
</evidence>
<dbReference type="PANTHER" id="PTHR46961:SF20">
    <property type="entry name" value="LOW QUALITY PROTEIN: DYNEIN BETA CHAIN, CILIARY-LIKE"/>
    <property type="match status" value="1"/>
</dbReference>
<dbReference type="EMBL" id="CAJOBJ010192041">
    <property type="protein sequence ID" value="CAF4957221.1"/>
    <property type="molecule type" value="Genomic_DNA"/>
</dbReference>
<dbReference type="EMBL" id="CAJOBH010125510">
    <property type="protein sequence ID" value="CAF4732947.1"/>
    <property type="molecule type" value="Genomic_DNA"/>
</dbReference>
<dbReference type="PANTHER" id="PTHR46961">
    <property type="entry name" value="DYNEIN HEAVY CHAIN 1, AXONEMAL-LIKE PROTEIN"/>
    <property type="match status" value="1"/>
</dbReference>
<sequence>MRQLCILRAVRPDRMLYALKLFVAEKLGKKYIESRAPDFARTYEESSKS</sequence>
<organism evidence="1 4">
    <name type="scientific">Rotaria magnacalcarata</name>
    <dbReference type="NCBI Taxonomy" id="392030"/>
    <lineage>
        <taxon>Eukaryota</taxon>
        <taxon>Metazoa</taxon>
        <taxon>Spiralia</taxon>
        <taxon>Gnathifera</taxon>
        <taxon>Rotifera</taxon>
        <taxon>Eurotatoria</taxon>
        <taxon>Bdelloidea</taxon>
        <taxon>Philodinida</taxon>
        <taxon>Philodinidae</taxon>
        <taxon>Rotaria</taxon>
    </lineage>
</organism>
<dbReference type="Proteomes" id="UP000681720">
    <property type="component" value="Unassembled WGS sequence"/>
</dbReference>
<dbReference type="GO" id="GO:0007018">
    <property type="term" value="P:microtubule-based movement"/>
    <property type="evidence" value="ECO:0007669"/>
    <property type="project" value="InterPro"/>
</dbReference>
<comment type="caution">
    <text evidence="1">The sequence shown here is derived from an EMBL/GenBank/DDBJ whole genome shotgun (WGS) entry which is preliminary data.</text>
</comment>
<proteinExistence type="predicted"/>
<evidence type="ECO:0000313" key="3">
    <source>
        <dbReference type="EMBL" id="CAF4957221.1"/>
    </source>
</evidence>
<reference evidence="1" key="1">
    <citation type="submission" date="2021-02" db="EMBL/GenBank/DDBJ databases">
        <authorList>
            <person name="Nowell W R."/>
        </authorList>
    </citation>
    <scope>NUCLEOTIDE SEQUENCE</scope>
</reference>
<dbReference type="Proteomes" id="UP000681967">
    <property type="component" value="Unassembled WGS sequence"/>
</dbReference>
<dbReference type="GO" id="GO:0030286">
    <property type="term" value="C:dynein complex"/>
    <property type="evidence" value="ECO:0007669"/>
    <property type="project" value="InterPro"/>
</dbReference>
<feature type="non-terminal residue" evidence="1">
    <location>
        <position position="1"/>
    </location>
</feature>
<dbReference type="AlphaFoldDB" id="A0A8S3ASI8"/>
<dbReference type="GO" id="GO:0051959">
    <property type="term" value="F:dynein light intermediate chain binding"/>
    <property type="evidence" value="ECO:0007669"/>
    <property type="project" value="InterPro"/>
</dbReference>
<name>A0A8S3ASI8_9BILA</name>
<gene>
    <name evidence="1" type="ORF">BYL167_LOCUS45339</name>
    <name evidence="2" type="ORF">GIL414_LOCUS48275</name>
    <name evidence="3" type="ORF">GIL414_LOCUS54642</name>
</gene>
<dbReference type="GO" id="GO:0045505">
    <property type="term" value="F:dynein intermediate chain binding"/>
    <property type="evidence" value="ECO:0007669"/>
    <property type="project" value="InterPro"/>
</dbReference>